<dbReference type="Gene3D" id="3.40.50.300">
    <property type="entry name" value="P-loop containing nucleotide triphosphate hydrolases"/>
    <property type="match status" value="1"/>
</dbReference>
<dbReference type="SMART" id="SM00534">
    <property type="entry name" value="MUTSac"/>
    <property type="match status" value="1"/>
</dbReference>
<dbReference type="PANTHER" id="PTHR11361:SF152">
    <property type="entry name" value="DNA MISMATCH REPAIR PROTEIN"/>
    <property type="match status" value="1"/>
</dbReference>
<dbReference type="InterPro" id="IPR000432">
    <property type="entry name" value="DNA_mismatch_repair_MutS_C"/>
</dbReference>
<feature type="region of interest" description="Disordered" evidence="4">
    <location>
        <begin position="558"/>
        <end position="581"/>
    </location>
</feature>
<evidence type="ECO:0000313" key="9">
    <source>
        <dbReference type="Proteomes" id="UP000886883"/>
    </source>
</evidence>
<dbReference type="SUPFAM" id="SSF52540">
    <property type="entry name" value="P-loop containing nucleoside triphosphate hydrolases"/>
    <property type="match status" value="1"/>
</dbReference>
<evidence type="ECO:0008006" key="10">
    <source>
        <dbReference type="Google" id="ProtNLM"/>
    </source>
</evidence>
<dbReference type="Proteomes" id="UP000886883">
    <property type="component" value="Unassembled WGS sequence"/>
</dbReference>
<evidence type="ECO:0000259" key="7">
    <source>
        <dbReference type="SMART" id="SM00534"/>
    </source>
</evidence>
<feature type="compositionally biased region" description="Basic and acidic residues" evidence="4">
    <location>
        <begin position="569"/>
        <end position="581"/>
    </location>
</feature>
<sequence>MEYLILFGALLFIGLLVFAKGVWDQSRQRGYLRLKQKESFGKPSQRTYEDGETEGIPRYFEKHRDGFYLDDTTWNDLNLDMLFLRMNTAQSSAGQEYLYHMLRTPCFDRTELSKREEMIENLIREEEVRVQLQMLYLDAGRTGKYSLYDYLDFLDQLGERSSLPQIGMDLLLVPAAGIMALNPSLGIVAVVALLSVNIATYLKQRKVIDPYLTSFRYVFRCIRLAERLTAVKADFLEEEKEKLRDLLKRFQGLKRSASFGMRRPGTGGSPLDLVLDYLNMMFHFDIMGFNRMLKQVRAHAGQVDELLTVTGRLEALIAAAGFRQSLESWCVPEQDGEEGSAGEGILIQGLYHPMVTEPVKNDIAAGRGVLVTGSNASGKSTFLKAVAVNAILAQTVHTCCADRYRGGPVRVMTSMALRDDLAGKESYYIVEIRSLKRILDAAAQDGPKVLCFVDEVLRGTNTVERIAASTQILKSLNRPGVCCFAATHDIELTELLKEEYDNYHFEEEIEGGDIRFPYLLLPGKATTRNAIRLLSIMGYDDSIIQAAQRMAEQFVQSGRWEGEGAGSGPKERRKESMACRK</sequence>
<evidence type="ECO:0000256" key="5">
    <source>
        <dbReference type="SAM" id="Phobius"/>
    </source>
</evidence>
<dbReference type="GO" id="GO:0140664">
    <property type="term" value="F:ATP-dependent DNA damage sensor activity"/>
    <property type="evidence" value="ECO:0007669"/>
    <property type="project" value="InterPro"/>
</dbReference>
<protein>
    <recommendedName>
        <fullName evidence="10">DNA mismatch repair proteins mutS family domain-containing protein</fullName>
    </recommendedName>
</protein>
<comment type="caution">
    <text evidence="8">The sequence shown here is derived from an EMBL/GenBank/DDBJ whole genome shotgun (WGS) entry which is preliminary data.</text>
</comment>
<keyword evidence="2" id="KW-0067">ATP-binding</keyword>
<dbReference type="InterPro" id="IPR027417">
    <property type="entry name" value="P-loop_NTPase"/>
</dbReference>
<evidence type="ECO:0000256" key="4">
    <source>
        <dbReference type="SAM" id="MobiDB-lite"/>
    </source>
</evidence>
<dbReference type="GO" id="GO:0006298">
    <property type="term" value="P:mismatch repair"/>
    <property type="evidence" value="ECO:0007669"/>
    <property type="project" value="InterPro"/>
</dbReference>
<feature type="domain" description="DNA mismatch repair proteins mutS family" evidence="7">
    <location>
        <begin position="366"/>
        <end position="552"/>
    </location>
</feature>
<name>A0A9D2MQS1_9FIRM</name>
<dbReference type="PANTHER" id="PTHR11361">
    <property type="entry name" value="DNA MISMATCH REPAIR PROTEIN MUTS FAMILY MEMBER"/>
    <property type="match status" value="1"/>
</dbReference>
<evidence type="ECO:0000256" key="1">
    <source>
        <dbReference type="ARBA" id="ARBA00022741"/>
    </source>
</evidence>
<keyword evidence="3" id="KW-0238">DNA-binding</keyword>
<dbReference type="GO" id="GO:0005829">
    <property type="term" value="C:cytosol"/>
    <property type="evidence" value="ECO:0007669"/>
    <property type="project" value="TreeGrafter"/>
</dbReference>
<dbReference type="InterPro" id="IPR003593">
    <property type="entry name" value="AAA+_ATPase"/>
</dbReference>
<keyword evidence="5" id="KW-0472">Membrane</keyword>
<dbReference type="Pfam" id="PF00488">
    <property type="entry name" value="MutS_V"/>
    <property type="match status" value="1"/>
</dbReference>
<keyword evidence="1" id="KW-0547">Nucleotide-binding</keyword>
<evidence type="ECO:0000256" key="2">
    <source>
        <dbReference type="ARBA" id="ARBA00022840"/>
    </source>
</evidence>
<dbReference type="GO" id="GO:0030983">
    <property type="term" value="F:mismatched DNA binding"/>
    <property type="evidence" value="ECO:0007669"/>
    <property type="project" value="InterPro"/>
</dbReference>
<dbReference type="Gene3D" id="1.10.1420.10">
    <property type="match status" value="1"/>
</dbReference>
<dbReference type="EMBL" id="DWXE01000026">
    <property type="protein sequence ID" value="HJB91243.1"/>
    <property type="molecule type" value="Genomic_DNA"/>
</dbReference>
<keyword evidence="5" id="KW-1133">Transmembrane helix</keyword>
<reference evidence="8" key="2">
    <citation type="submission" date="2021-04" db="EMBL/GenBank/DDBJ databases">
        <authorList>
            <person name="Gilroy R."/>
        </authorList>
    </citation>
    <scope>NUCLEOTIDE SEQUENCE</scope>
    <source>
        <strain evidence="8">USAMLcec3-2134</strain>
    </source>
</reference>
<dbReference type="InterPro" id="IPR045076">
    <property type="entry name" value="MutS"/>
</dbReference>
<dbReference type="GO" id="GO:0005524">
    <property type="term" value="F:ATP binding"/>
    <property type="evidence" value="ECO:0007669"/>
    <property type="project" value="UniProtKB-KW"/>
</dbReference>
<dbReference type="AlphaFoldDB" id="A0A9D2MQS1"/>
<gene>
    <name evidence="8" type="ORF">H9763_07230</name>
</gene>
<evidence type="ECO:0000313" key="8">
    <source>
        <dbReference type="EMBL" id="HJB91243.1"/>
    </source>
</evidence>
<feature type="domain" description="AAA+ ATPase" evidence="6">
    <location>
        <begin position="365"/>
        <end position="515"/>
    </location>
</feature>
<evidence type="ECO:0000259" key="6">
    <source>
        <dbReference type="SMART" id="SM00382"/>
    </source>
</evidence>
<accession>A0A9D2MQS1</accession>
<keyword evidence="5" id="KW-0812">Transmembrane</keyword>
<proteinExistence type="predicted"/>
<feature type="transmembrane region" description="Helical" evidence="5">
    <location>
        <begin position="170"/>
        <end position="196"/>
    </location>
</feature>
<evidence type="ECO:0000256" key="3">
    <source>
        <dbReference type="ARBA" id="ARBA00023125"/>
    </source>
</evidence>
<organism evidence="8 9">
    <name type="scientific">Candidatus Eisenbergiella merdigallinarum</name>
    <dbReference type="NCBI Taxonomy" id="2838552"/>
    <lineage>
        <taxon>Bacteria</taxon>
        <taxon>Bacillati</taxon>
        <taxon>Bacillota</taxon>
        <taxon>Clostridia</taxon>
        <taxon>Lachnospirales</taxon>
        <taxon>Lachnospiraceae</taxon>
        <taxon>Eisenbergiella</taxon>
    </lineage>
</organism>
<dbReference type="SMART" id="SM00382">
    <property type="entry name" value="AAA"/>
    <property type="match status" value="1"/>
</dbReference>
<reference evidence="8" key="1">
    <citation type="journal article" date="2021" name="PeerJ">
        <title>Extensive microbial diversity within the chicken gut microbiome revealed by metagenomics and culture.</title>
        <authorList>
            <person name="Gilroy R."/>
            <person name="Ravi A."/>
            <person name="Getino M."/>
            <person name="Pursley I."/>
            <person name="Horton D.L."/>
            <person name="Alikhan N.F."/>
            <person name="Baker D."/>
            <person name="Gharbi K."/>
            <person name="Hall N."/>
            <person name="Watson M."/>
            <person name="Adriaenssens E.M."/>
            <person name="Foster-Nyarko E."/>
            <person name="Jarju S."/>
            <person name="Secka A."/>
            <person name="Antonio M."/>
            <person name="Oren A."/>
            <person name="Chaudhuri R.R."/>
            <person name="La Ragione R."/>
            <person name="Hildebrand F."/>
            <person name="Pallen M.J."/>
        </authorList>
    </citation>
    <scope>NUCLEOTIDE SEQUENCE</scope>
    <source>
        <strain evidence="8">USAMLcec3-2134</strain>
    </source>
</reference>